<name>A0A843VL75_COLES</name>
<evidence type="ECO:0000256" key="1">
    <source>
        <dbReference type="SAM" id="MobiDB-lite"/>
    </source>
</evidence>
<keyword evidence="3" id="KW-1185">Reference proteome</keyword>
<proteinExistence type="predicted"/>
<reference evidence="2" key="1">
    <citation type="submission" date="2017-07" db="EMBL/GenBank/DDBJ databases">
        <title>Taro Niue Genome Assembly and Annotation.</title>
        <authorList>
            <person name="Atibalentja N."/>
            <person name="Keating K."/>
            <person name="Fields C.J."/>
        </authorList>
    </citation>
    <scope>NUCLEOTIDE SEQUENCE</scope>
    <source>
        <strain evidence="2">Niue_2</strain>
        <tissue evidence="2">Leaf</tissue>
    </source>
</reference>
<comment type="caution">
    <text evidence="2">The sequence shown here is derived from an EMBL/GenBank/DDBJ whole genome shotgun (WGS) entry which is preliminary data.</text>
</comment>
<accession>A0A843VL75</accession>
<evidence type="ECO:0000313" key="2">
    <source>
        <dbReference type="EMBL" id="MQL97651.1"/>
    </source>
</evidence>
<evidence type="ECO:0000313" key="3">
    <source>
        <dbReference type="Proteomes" id="UP000652761"/>
    </source>
</evidence>
<protein>
    <submittedName>
        <fullName evidence="2">Uncharacterized protein</fullName>
    </submittedName>
</protein>
<sequence length="279" mass="30098">MGSRYAQYQAPFPLMALLHTATNASYLFCTFVIADSSDAPVVASNATAAGNPSGPLSEDRGWLPTDVAEEVLAAAMEDKKGICFGNGGGSRGCFAFNRRGPPGTAGNFGLPSRPWLVRCGTVARRLWAPGAPRSSVGTGQTGTALAATPPSNPEAAAAMATTQTPGQRPGVVLHGSITASETFTPDAGGWSDEPTHPSPLWSYERLYVGRPDIAMHPLTQDMPLGHRRYIGRPGFTYDMRYEPRDHIERSLMQDLQRHVQARHISQMMQDVTDHIIHTR</sequence>
<organism evidence="2 3">
    <name type="scientific">Colocasia esculenta</name>
    <name type="common">Wild taro</name>
    <name type="synonym">Arum esculentum</name>
    <dbReference type="NCBI Taxonomy" id="4460"/>
    <lineage>
        <taxon>Eukaryota</taxon>
        <taxon>Viridiplantae</taxon>
        <taxon>Streptophyta</taxon>
        <taxon>Embryophyta</taxon>
        <taxon>Tracheophyta</taxon>
        <taxon>Spermatophyta</taxon>
        <taxon>Magnoliopsida</taxon>
        <taxon>Liliopsida</taxon>
        <taxon>Araceae</taxon>
        <taxon>Aroideae</taxon>
        <taxon>Colocasieae</taxon>
        <taxon>Colocasia</taxon>
    </lineage>
</organism>
<feature type="region of interest" description="Disordered" evidence="1">
    <location>
        <begin position="129"/>
        <end position="169"/>
    </location>
</feature>
<dbReference type="Proteomes" id="UP000652761">
    <property type="component" value="Unassembled WGS sequence"/>
</dbReference>
<dbReference type="EMBL" id="NMUH01002080">
    <property type="protein sequence ID" value="MQL97651.1"/>
    <property type="molecule type" value="Genomic_DNA"/>
</dbReference>
<dbReference type="AlphaFoldDB" id="A0A843VL75"/>
<gene>
    <name evidence="2" type="ORF">Taro_030348</name>
</gene>
<feature type="compositionally biased region" description="Low complexity" evidence="1">
    <location>
        <begin position="137"/>
        <end position="148"/>
    </location>
</feature>